<dbReference type="RefSeq" id="WP_119053330.1">
    <property type="nucleotide sequence ID" value="NZ_CP032157.1"/>
</dbReference>
<dbReference type="FunFam" id="2.40.50.140:FF:000045">
    <property type="entry name" value="Phenylalanine--tRNA ligase beta subunit"/>
    <property type="match status" value="1"/>
</dbReference>
<comment type="cofactor">
    <cofactor evidence="15">
        <name>Mg(2+)</name>
        <dbReference type="ChEBI" id="CHEBI:18420"/>
    </cofactor>
    <text evidence="15">Binds 2 magnesium ions per tetramer.</text>
</comment>
<keyword evidence="10 15" id="KW-0460">Magnesium</keyword>
<dbReference type="SMART" id="SM00873">
    <property type="entry name" value="B3_4"/>
    <property type="match status" value="1"/>
</dbReference>
<dbReference type="Proteomes" id="UP000263900">
    <property type="component" value="Chromosome"/>
</dbReference>
<evidence type="ECO:0000256" key="14">
    <source>
        <dbReference type="ARBA" id="ARBA00049255"/>
    </source>
</evidence>
<dbReference type="NCBIfam" id="TIGR00472">
    <property type="entry name" value="pheT_bact"/>
    <property type="match status" value="1"/>
</dbReference>
<dbReference type="Gene3D" id="3.50.40.10">
    <property type="entry name" value="Phenylalanyl-trna Synthetase, Chain B, domain 3"/>
    <property type="match status" value="1"/>
</dbReference>
<dbReference type="GO" id="GO:0000049">
    <property type="term" value="F:tRNA binding"/>
    <property type="evidence" value="ECO:0007669"/>
    <property type="project" value="UniProtKB-UniRule"/>
</dbReference>
<evidence type="ECO:0000259" key="19">
    <source>
        <dbReference type="PROSITE" id="PS51483"/>
    </source>
</evidence>
<dbReference type="PROSITE" id="PS51447">
    <property type="entry name" value="FDX_ACB"/>
    <property type="match status" value="1"/>
</dbReference>
<evidence type="ECO:0000256" key="10">
    <source>
        <dbReference type="ARBA" id="ARBA00022842"/>
    </source>
</evidence>
<dbReference type="OrthoDB" id="9805455at2"/>
<keyword evidence="13 15" id="KW-0030">Aminoacyl-tRNA synthetase</keyword>
<feature type="binding site" evidence="15">
    <location>
        <position position="476"/>
    </location>
    <ligand>
        <name>Mg(2+)</name>
        <dbReference type="ChEBI" id="CHEBI:18420"/>
        <note>shared with alpha subunit</note>
    </ligand>
</feature>
<sequence length="809" mass="90259">MTISYNWLHEYLPVTIEPERLSKILTAVGLEVENLERYESLKGGLQGLVIGEVLTREKHPNADKLSLTTVNIGSGDPLQIVCGAPNVAAGQKVIVAPVGATIYPKNGDPLTMKVAKIRGVESYGMICAEDEIGLSDHHEGILVLPAEVKVGTAAAAYFKPYTDWVFEIGLTPNRMDAMSHLGVARDVTAYLVHHDKKDYRVKSPFSNSFKTDNTTLPVAVEIENTNACQRYSGVSITNVQVKESPQWLQDRLRSIGQRPINNIVDITNFILHETGQPLHAFNAEAIKGRKVLVKNLPEGTPFVSLDEKTRKLNAEDLIICNGDSEPMCIAGVFGGLHSGVKADTKNIFLESAWFNPIDIRKTSFRHGLRTDAATRFEKNVDISNTVNVLKRATMMIKELAGGEIASDIVDVYPDPREKASVVLKYHYLRKLSGKSYHPDTVKKILTTLGFEIIKEGMDNIWVNAPYSKPDISLPADVVEEIMRIDGLDNVEIPTSIMISPSIETDSYKHTYKEKSANYLVGLGFNEIFTNSITNAAYFDEAELDTAVRLLNNLSADHNIMRPSMLETGLEAIAHNLNRKNHNLQFFEFGKTYHKLAPGNYNEQEHVCLYITGQVKEDSWKTKGYTVDLYYLKGIVARILQLSGITKSSWQATTTQKLADGLEVRINNEVIATLGAVAPHELKRFDIKQPVFFADIDWELLLKKVAKGVLKFTDLPKQLPVHRDLAMIVPKTLPFAEVESTVRKTQIAKLQEVQLFDIFESGKIGADKKSLAVSFTFLDEEKTLTDKEIDGMMNKIMTALEKDLQAEIRK</sequence>
<feature type="binding site" evidence="15">
    <location>
        <position position="480"/>
    </location>
    <ligand>
        <name>Mg(2+)</name>
        <dbReference type="ChEBI" id="CHEBI:18420"/>
        <note>shared with alpha subunit</note>
    </ligand>
</feature>
<dbReference type="Gene3D" id="3.30.930.10">
    <property type="entry name" value="Bira Bifunctional Protein, Domain 2"/>
    <property type="match status" value="1"/>
</dbReference>
<dbReference type="InterPro" id="IPR009061">
    <property type="entry name" value="DNA-bd_dom_put_sf"/>
</dbReference>
<evidence type="ECO:0000313" key="20">
    <source>
        <dbReference type="EMBL" id="AXY77454.1"/>
    </source>
</evidence>
<keyword evidence="12 15" id="KW-0648">Protein biosynthesis</keyword>
<dbReference type="InterPro" id="IPR012340">
    <property type="entry name" value="NA-bd_OB-fold"/>
</dbReference>
<feature type="domain" description="FDX-ACB" evidence="18">
    <location>
        <begin position="715"/>
        <end position="808"/>
    </location>
</feature>
<dbReference type="NCBIfam" id="NF045760">
    <property type="entry name" value="YtpR"/>
    <property type="match status" value="1"/>
</dbReference>
<evidence type="ECO:0000256" key="13">
    <source>
        <dbReference type="ARBA" id="ARBA00023146"/>
    </source>
</evidence>
<dbReference type="Gene3D" id="3.30.70.380">
    <property type="entry name" value="Ferrodoxin-fold anticodon-binding domain"/>
    <property type="match status" value="1"/>
</dbReference>
<accession>A0A3B7MSD7</accession>
<evidence type="ECO:0000256" key="7">
    <source>
        <dbReference type="ARBA" id="ARBA00022723"/>
    </source>
</evidence>
<keyword evidence="6 15" id="KW-0436">Ligase</keyword>
<dbReference type="KEGG" id="pseg:D3H65_27260"/>
<evidence type="ECO:0000256" key="8">
    <source>
        <dbReference type="ARBA" id="ARBA00022741"/>
    </source>
</evidence>
<proteinExistence type="inferred from homology"/>
<dbReference type="InterPro" id="IPR036690">
    <property type="entry name" value="Fdx_antiC-bd_sf"/>
</dbReference>
<dbReference type="PANTHER" id="PTHR10947:SF0">
    <property type="entry name" value="PHENYLALANINE--TRNA LIGASE BETA SUBUNIT"/>
    <property type="match status" value="1"/>
</dbReference>
<evidence type="ECO:0000256" key="15">
    <source>
        <dbReference type="HAMAP-Rule" id="MF_00283"/>
    </source>
</evidence>
<evidence type="ECO:0000256" key="6">
    <source>
        <dbReference type="ARBA" id="ARBA00022598"/>
    </source>
</evidence>
<keyword evidence="11 16" id="KW-0694">RNA-binding</keyword>
<dbReference type="SUPFAM" id="SSF56037">
    <property type="entry name" value="PheT/TilS domain"/>
    <property type="match status" value="1"/>
</dbReference>
<evidence type="ECO:0000256" key="2">
    <source>
        <dbReference type="ARBA" id="ARBA00008653"/>
    </source>
</evidence>
<keyword evidence="21" id="KW-1185">Reference proteome</keyword>
<keyword evidence="9 15" id="KW-0067">ATP-binding</keyword>
<comment type="subcellular location">
    <subcellularLocation>
        <location evidence="1 15">Cytoplasm</location>
    </subcellularLocation>
</comment>
<dbReference type="EC" id="6.1.1.20" evidence="15"/>
<evidence type="ECO:0000256" key="1">
    <source>
        <dbReference type="ARBA" id="ARBA00004496"/>
    </source>
</evidence>
<dbReference type="InterPro" id="IPR005147">
    <property type="entry name" value="tRNA_synthase_B5-dom"/>
</dbReference>
<evidence type="ECO:0000256" key="4">
    <source>
        <dbReference type="ARBA" id="ARBA00022490"/>
    </source>
</evidence>
<dbReference type="GO" id="GO:0000287">
    <property type="term" value="F:magnesium ion binding"/>
    <property type="evidence" value="ECO:0007669"/>
    <property type="project" value="UniProtKB-UniRule"/>
</dbReference>
<dbReference type="PROSITE" id="PS51483">
    <property type="entry name" value="B5"/>
    <property type="match status" value="1"/>
</dbReference>
<reference evidence="20 21" key="1">
    <citation type="submission" date="2018-09" db="EMBL/GenBank/DDBJ databases">
        <title>Genome sequencing of strain 6GH32-13.</title>
        <authorList>
            <person name="Weon H.-Y."/>
            <person name="Heo J."/>
            <person name="Kwon S.-W."/>
        </authorList>
    </citation>
    <scope>NUCLEOTIDE SEQUENCE [LARGE SCALE GENOMIC DNA]</scope>
    <source>
        <strain evidence="20 21">5GH32-13</strain>
    </source>
</reference>
<dbReference type="CDD" id="cd02796">
    <property type="entry name" value="tRNA_bind_bactPheRS"/>
    <property type="match status" value="1"/>
</dbReference>
<dbReference type="SUPFAM" id="SSF54991">
    <property type="entry name" value="Anticodon-binding domain of PheRS"/>
    <property type="match status" value="1"/>
</dbReference>
<dbReference type="InterPro" id="IPR041616">
    <property type="entry name" value="PheRS_beta_core"/>
</dbReference>
<dbReference type="EMBL" id="CP032157">
    <property type="protein sequence ID" value="AXY77454.1"/>
    <property type="molecule type" value="Genomic_DNA"/>
</dbReference>
<dbReference type="FunFam" id="3.30.70.380:FF:000001">
    <property type="entry name" value="Phenylalanine--tRNA ligase beta subunit"/>
    <property type="match status" value="1"/>
</dbReference>
<dbReference type="Pfam" id="PF03147">
    <property type="entry name" value="FDX-ACB"/>
    <property type="match status" value="1"/>
</dbReference>
<evidence type="ECO:0000256" key="12">
    <source>
        <dbReference type="ARBA" id="ARBA00022917"/>
    </source>
</evidence>
<dbReference type="GO" id="GO:0009328">
    <property type="term" value="C:phenylalanine-tRNA ligase complex"/>
    <property type="evidence" value="ECO:0007669"/>
    <property type="project" value="TreeGrafter"/>
</dbReference>
<dbReference type="InterPro" id="IPR033714">
    <property type="entry name" value="tRNA_bind_bactPheRS"/>
</dbReference>
<dbReference type="InterPro" id="IPR045864">
    <property type="entry name" value="aa-tRNA-synth_II/BPL/LPL"/>
</dbReference>
<evidence type="ECO:0000256" key="5">
    <source>
        <dbReference type="ARBA" id="ARBA00022555"/>
    </source>
</evidence>
<dbReference type="HAMAP" id="MF_00283">
    <property type="entry name" value="Phe_tRNA_synth_beta1"/>
    <property type="match status" value="1"/>
</dbReference>
<dbReference type="GO" id="GO:0004826">
    <property type="term" value="F:phenylalanine-tRNA ligase activity"/>
    <property type="evidence" value="ECO:0007669"/>
    <property type="project" value="UniProtKB-UniRule"/>
</dbReference>
<dbReference type="Pfam" id="PF01588">
    <property type="entry name" value="tRNA_bind"/>
    <property type="match status" value="1"/>
</dbReference>
<dbReference type="SUPFAM" id="SSF55681">
    <property type="entry name" value="Class II aaRS and biotin synthetases"/>
    <property type="match status" value="1"/>
</dbReference>
<dbReference type="Pfam" id="PF17759">
    <property type="entry name" value="tRNA_synthFbeta"/>
    <property type="match status" value="1"/>
</dbReference>
<dbReference type="CDD" id="cd00769">
    <property type="entry name" value="PheRS_beta_core"/>
    <property type="match status" value="1"/>
</dbReference>
<feature type="domain" description="B5" evidence="19">
    <location>
        <begin position="416"/>
        <end position="492"/>
    </location>
</feature>
<dbReference type="PROSITE" id="PS50886">
    <property type="entry name" value="TRBD"/>
    <property type="match status" value="1"/>
</dbReference>
<keyword evidence="5 16" id="KW-0820">tRNA-binding</keyword>
<dbReference type="Pfam" id="PF03484">
    <property type="entry name" value="B5"/>
    <property type="match status" value="1"/>
</dbReference>
<keyword evidence="7 15" id="KW-0479">Metal-binding</keyword>
<organism evidence="20 21">
    <name type="scientific">Paraflavitalea soli</name>
    <dbReference type="NCBI Taxonomy" id="2315862"/>
    <lineage>
        <taxon>Bacteria</taxon>
        <taxon>Pseudomonadati</taxon>
        <taxon>Bacteroidota</taxon>
        <taxon>Chitinophagia</taxon>
        <taxon>Chitinophagales</taxon>
        <taxon>Chitinophagaceae</taxon>
        <taxon>Paraflavitalea</taxon>
    </lineage>
</organism>
<keyword evidence="8 15" id="KW-0547">Nucleotide-binding</keyword>
<dbReference type="Pfam" id="PF03483">
    <property type="entry name" value="B3_4"/>
    <property type="match status" value="1"/>
</dbReference>
<dbReference type="InterPro" id="IPR020825">
    <property type="entry name" value="Phe-tRNA_synthase-like_B3/B4"/>
</dbReference>
<dbReference type="PANTHER" id="PTHR10947">
    <property type="entry name" value="PHENYLALANYL-TRNA SYNTHETASE BETA CHAIN AND LEUCINE-RICH REPEAT-CONTAINING PROTEIN 47"/>
    <property type="match status" value="1"/>
</dbReference>
<name>A0A3B7MSD7_9BACT</name>
<dbReference type="SUPFAM" id="SSF46955">
    <property type="entry name" value="Putative DNA-binding domain"/>
    <property type="match status" value="1"/>
</dbReference>
<dbReference type="GO" id="GO:0006432">
    <property type="term" value="P:phenylalanyl-tRNA aminoacylation"/>
    <property type="evidence" value="ECO:0007669"/>
    <property type="project" value="UniProtKB-UniRule"/>
</dbReference>
<dbReference type="SMART" id="SM00896">
    <property type="entry name" value="FDX-ACB"/>
    <property type="match status" value="1"/>
</dbReference>
<feature type="binding site" evidence="15">
    <location>
        <position position="470"/>
    </location>
    <ligand>
        <name>Mg(2+)</name>
        <dbReference type="ChEBI" id="CHEBI:18420"/>
        <note>shared with alpha subunit</note>
    </ligand>
</feature>
<dbReference type="InterPro" id="IPR005121">
    <property type="entry name" value="Fdx_antiC-bd"/>
</dbReference>
<evidence type="ECO:0000259" key="17">
    <source>
        <dbReference type="PROSITE" id="PS50886"/>
    </source>
</evidence>
<dbReference type="InterPro" id="IPR005146">
    <property type="entry name" value="B3/B4_tRNA-bd"/>
</dbReference>
<dbReference type="AlphaFoldDB" id="A0A3B7MSD7"/>
<evidence type="ECO:0000256" key="11">
    <source>
        <dbReference type="ARBA" id="ARBA00022884"/>
    </source>
</evidence>
<dbReference type="Gene3D" id="2.40.50.140">
    <property type="entry name" value="Nucleic acid-binding proteins"/>
    <property type="match status" value="1"/>
</dbReference>
<gene>
    <name evidence="15" type="primary">pheT</name>
    <name evidence="20" type="ORF">D3H65_27260</name>
</gene>
<evidence type="ECO:0000313" key="21">
    <source>
        <dbReference type="Proteomes" id="UP000263900"/>
    </source>
</evidence>
<dbReference type="SUPFAM" id="SSF50249">
    <property type="entry name" value="Nucleic acid-binding proteins"/>
    <property type="match status" value="1"/>
</dbReference>
<dbReference type="GO" id="GO:0005524">
    <property type="term" value="F:ATP binding"/>
    <property type="evidence" value="ECO:0007669"/>
    <property type="project" value="UniProtKB-UniRule"/>
</dbReference>
<keyword evidence="4 15" id="KW-0963">Cytoplasm</keyword>
<evidence type="ECO:0000256" key="3">
    <source>
        <dbReference type="ARBA" id="ARBA00011209"/>
    </source>
</evidence>
<comment type="similarity">
    <text evidence="2 15">Belongs to the phenylalanyl-tRNA synthetase beta subunit family. Type 1 subfamily.</text>
</comment>
<dbReference type="InterPro" id="IPR004532">
    <property type="entry name" value="Phe-tRNA-ligase_IIc_bsu_bact"/>
</dbReference>
<comment type="subunit">
    <text evidence="3 15">Tetramer of two alpha and two beta subunits.</text>
</comment>
<feature type="binding site" evidence="15">
    <location>
        <position position="479"/>
    </location>
    <ligand>
        <name>Mg(2+)</name>
        <dbReference type="ChEBI" id="CHEBI:18420"/>
        <note>shared with alpha subunit</note>
    </ligand>
</feature>
<dbReference type="Gene3D" id="3.30.56.10">
    <property type="match status" value="2"/>
</dbReference>
<evidence type="ECO:0000259" key="18">
    <source>
        <dbReference type="PROSITE" id="PS51447"/>
    </source>
</evidence>
<dbReference type="InterPro" id="IPR045060">
    <property type="entry name" value="Phe-tRNA-ligase_IIc_bsu"/>
</dbReference>
<dbReference type="SMART" id="SM00874">
    <property type="entry name" value="B5"/>
    <property type="match status" value="1"/>
</dbReference>
<evidence type="ECO:0000256" key="16">
    <source>
        <dbReference type="PROSITE-ProRule" id="PRU00209"/>
    </source>
</evidence>
<protein>
    <recommendedName>
        <fullName evidence="15">Phenylalanine--tRNA ligase beta subunit</fullName>
        <ecNumber evidence="15">6.1.1.20</ecNumber>
    </recommendedName>
    <alternativeName>
        <fullName evidence="15">Phenylalanyl-tRNA synthetase beta subunit</fullName>
        <shortName evidence="15">PheRS</shortName>
    </alternativeName>
</protein>
<comment type="catalytic activity">
    <reaction evidence="14 15">
        <text>tRNA(Phe) + L-phenylalanine + ATP = L-phenylalanyl-tRNA(Phe) + AMP + diphosphate + H(+)</text>
        <dbReference type="Rhea" id="RHEA:19413"/>
        <dbReference type="Rhea" id="RHEA-COMP:9668"/>
        <dbReference type="Rhea" id="RHEA-COMP:9699"/>
        <dbReference type="ChEBI" id="CHEBI:15378"/>
        <dbReference type="ChEBI" id="CHEBI:30616"/>
        <dbReference type="ChEBI" id="CHEBI:33019"/>
        <dbReference type="ChEBI" id="CHEBI:58095"/>
        <dbReference type="ChEBI" id="CHEBI:78442"/>
        <dbReference type="ChEBI" id="CHEBI:78531"/>
        <dbReference type="ChEBI" id="CHEBI:456215"/>
        <dbReference type="EC" id="6.1.1.20"/>
    </reaction>
</comment>
<dbReference type="InterPro" id="IPR002547">
    <property type="entry name" value="tRNA-bd_dom"/>
</dbReference>
<feature type="domain" description="TRNA-binding" evidence="17">
    <location>
        <begin position="42"/>
        <end position="155"/>
    </location>
</feature>
<evidence type="ECO:0000256" key="9">
    <source>
        <dbReference type="ARBA" id="ARBA00022840"/>
    </source>
</evidence>